<dbReference type="PROSITE" id="PS50067">
    <property type="entry name" value="KINESIN_MOTOR_2"/>
    <property type="match status" value="1"/>
</dbReference>
<feature type="binding site" evidence="9">
    <location>
        <begin position="78"/>
        <end position="85"/>
    </location>
    <ligand>
        <name>ATP</name>
        <dbReference type="ChEBI" id="CHEBI:30616"/>
    </ligand>
</feature>
<evidence type="ECO:0000256" key="6">
    <source>
        <dbReference type="ARBA" id="ARBA00023054"/>
    </source>
</evidence>
<dbReference type="PRINTS" id="PR00380">
    <property type="entry name" value="KINESINHEAVY"/>
</dbReference>
<dbReference type="SMART" id="SM00129">
    <property type="entry name" value="KISc"/>
    <property type="match status" value="1"/>
</dbReference>
<comment type="similarity">
    <text evidence="9 10">Belongs to the TRAFAC class myosin-kinesin ATPase superfamily. Kinesin family.</text>
</comment>
<evidence type="ECO:0000256" key="2">
    <source>
        <dbReference type="ARBA" id="ARBA00022490"/>
    </source>
</evidence>
<dbReference type="PANTHER" id="PTHR47968:SF76">
    <property type="entry name" value="KINESIN-LIKE PROTEIN"/>
    <property type="match status" value="1"/>
</dbReference>
<keyword evidence="5 9" id="KW-0067">ATP-binding</keyword>
<dbReference type="SUPFAM" id="SSF52540">
    <property type="entry name" value="P-loop containing nucleoside triphosphate hydrolases"/>
    <property type="match status" value="1"/>
</dbReference>
<organism evidence="14 15">
    <name type="scientific">Blyttiomyces helicus</name>
    <dbReference type="NCBI Taxonomy" id="388810"/>
    <lineage>
        <taxon>Eukaryota</taxon>
        <taxon>Fungi</taxon>
        <taxon>Fungi incertae sedis</taxon>
        <taxon>Chytridiomycota</taxon>
        <taxon>Chytridiomycota incertae sedis</taxon>
        <taxon>Chytridiomycetes</taxon>
        <taxon>Chytridiomycetes incertae sedis</taxon>
        <taxon>Blyttiomyces</taxon>
    </lineage>
</organism>
<reference evidence="15" key="1">
    <citation type="journal article" date="2018" name="Nat. Microbiol.">
        <title>Leveraging single-cell genomics to expand the fungal tree of life.</title>
        <authorList>
            <person name="Ahrendt S.R."/>
            <person name="Quandt C.A."/>
            <person name="Ciobanu D."/>
            <person name="Clum A."/>
            <person name="Salamov A."/>
            <person name="Andreopoulos B."/>
            <person name="Cheng J.F."/>
            <person name="Woyke T."/>
            <person name="Pelin A."/>
            <person name="Henrissat B."/>
            <person name="Reynolds N.K."/>
            <person name="Benny G.L."/>
            <person name="Smith M.E."/>
            <person name="James T.Y."/>
            <person name="Grigoriev I.V."/>
        </authorList>
    </citation>
    <scope>NUCLEOTIDE SEQUENCE [LARGE SCALE GENOMIC DNA]</scope>
</reference>
<evidence type="ECO:0000256" key="9">
    <source>
        <dbReference type="PROSITE-ProRule" id="PRU00283"/>
    </source>
</evidence>
<feature type="domain" description="Kinesin motor" evidence="13">
    <location>
        <begin position="1"/>
        <end position="322"/>
    </location>
</feature>
<evidence type="ECO:0000256" key="7">
    <source>
        <dbReference type="ARBA" id="ARBA00023175"/>
    </source>
</evidence>
<comment type="subcellular location">
    <subcellularLocation>
        <location evidence="1">Cytoplasm</location>
        <location evidence="1">Cytoskeleton</location>
    </subcellularLocation>
</comment>
<dbReference type="InterPro" id="IPR001752">
    <property type="entry name" value="Kinesin_motor_dom"/>
</dbReference>
<dbReference type="PANTHER" id="PTHR47968">
    <property type="entry name" value="CENTROMERE PROTEIN E"/>
    <property type="match status" value="1"/>
</dbReference>
<evidence type="ECO:0000313" key="14">
    <source>
        <dbReference type="EMBL" id="RKO90944.1"/>
    </source>
</evidence>
<keyword evidence="3 10" id="KW-0493">Microtubule</keyword>
<evidence type="ECO:0000256" key="1">
    <source>
        <dbReference type="ARBA" id="ARBA00004245"/>
    </source>
</evidence>
<evidence type="ECO:0000256" key="5">
    <source>
        <dbReference type="ARBA" id="ARBA00022840"/>
    </source>
</evidence>
<dbReference type="GO" id="GO:0007018">
    <property type="term" value="P:microtubule-based movement"/>
    <property type="evidence" value="ECO:0007669"/>
    <property type="project" value="InterPro"/>
</dbReference>
<keyword evidence="6 11" id="KW-0175">Coiled coil</keyword>
<dbReference type="InterPro" id="IPR019821">
    <property type="entry name" value="Kinesin_motor_CS"/>
</dbReference>
<dbReference type="FunFam" id="3.40.850.10:FF:000029">
    <property type="entry name" value="Kinesin-like protein KIF17"/>
    <property type="match status" value="1"/>
</dbReference>
<sequence>EKEKAAGHSNIVNIDKSAATVSITDPRTSNAGADPPKTFTFDSVFDWTCTQTDVYNTTARPIVESVLAGYNGTIFAYGQTGTGKTFSMEGVRDVPELRGIIPNAFEHIFAEIALAGPGTQFLVRASYLEIYNEDIRDLLNPKAGKLEIKERADSGIYVKDLRTFVIKDVAEMDRLMGFGNSNRSVGATEMNAHSSRSHSIFSITVEASEATPDGEAHIRAGKLHLVDLAGSERQSKTGATGDRLKEATKINLSLSALGNVISALVDGKSSHIPYRDSKLTRLLQDSLGGNARTLMVATLSPASYNFDESVSTLRYANRAKSIKNKPKINEDPKDAMLREFQEEIKRLKAQLESIDTGGVAAEPIIQEIEEIEEMQAQVEREKQLILESKDLEESERNRLLAEREARAAELAAEREARESVAAKLAQLEQKLLVGGVNMIDKNESQQIQLARRAQDLEERARKERELTRELEEHDETNLQIEEEFSSLQEEAAAKTRKLKKLWNLLMAHKSEIKDLQAEHQREREDLLDTIRDLTRELKLRMLVISSFTPAEEQAVIEQCADYDEAAEKWRIAHIAHAGNNIRGKRSLVSGQPLGPALHRDQFGAAGAGADGGEEAPWDPMCVFPDVYLAYDVPTASSKKKSGGVEVKKVDRSPVRKARPASAARKSPTKGVGAGGAKERVSSRSGSGRASGVGGGGGLAGGTDGSVLSLGGKEDHAAPAARGLVGKNKHYA</sequence>
<feature type="non-terminal residue" evidence="14">
    <location>
        <position position="1"/>
    </location>
</feature>
<accession>A0A4P9WEC4</accession>
<dbReference type="EMBL" id="KZ995304">
    <property type="protein sequence ID" value="RKO90944.1"/>
    <property type="molecule type" value="Genomic_DNA"/>
</dbReference>
<evidence type="ECO:0000259" key="13">
    <source>
        <dbReference type="PROSITE" id="PS50067"/>
    </source>
</evidence>
<keyword evidence="7 9" id="KW-0505">Motor protein</keyword>
<gene>
    <name evidence="14" type="ORF">BDK51DRAFT_17074</name>
</gene>
<dbReference type="Gene3D" id="3.40.850.10">
    <property type="entry name" value="Kinesin motor domain"/>
    <property type="match status" value="1"/>
</dbReference>
<evidence type="ECO:0000313" key="15">
    <source>
        <dbReference type="Proteomes" id="UP000269721"/>
    </source>
</evidence>
<proteinExistence type="inferred from homology"/>
<evidence type="ECO:0000256" key="11">
    <source>
        <dbReference type="SAM" id="Coils"/>
    </source>
</evidence>
<evidence type="ECO:0000256" key="10">
    <source>
        <dbReference type="RuleBase" id="RU000394"/>
    </source>
</evidence>
<feature type="coiled-coil region" evidence="11">
    <location>
        <begin position="337"/>
        <end position="536"/>
    </location>
</feature>
<keyword evidence="4 9" id="KW-0547">Nucleotide-binding</keyword>
<dbReference type="AlphaFoldDB" id="A0A4P9WEC4"/>
<dbReference type="InterPro" id="IPR027640">
    <property type="entry name" value="Kinesin-like_fam"/>
</dbReference>
<dbReference type="InterPro" id="IPR027417">
    <property type="entry name" value="P-loop_NTPase"/>
</dbReference>
<dbReference type="OrthoDB" id="3176171at2759"/>
<evidence type="ECO:0000256" key="12">
    <source>
        <dbReference type="SAM" id="MobiDB-lite"/>
    </source>
</evidence>
<keyword evidence="2" id="KW-0963">Cytoplasm</keyword>
<feature type="region of interest" description="Disordered" evidence="12">
    <location>
        <begin position="636"/>
        <end position="731"/>
    </location>
</feature>
<dbReference type="GO" id="GO:0005737">
    <property type="term" value="C:cytoplasm"/>
    <property type="evidence" value="ECO:0007669"/>
    <property type="project" value="UniProtKB-ARBA"/>
</dbReference>
<evidence type="ECO:0000256" key="4">
    <source>
        <dbReference type="ARBA" id="ARBA00022741"/>
    </source>
</evidence>
<dbReference type="GO" id="GO:0016787">
    <property type="term" value="F:hydrolase activity"/>
    <property type="evidence" value="ECO:0007669"/>
    <property type="project" value="UniProtKB-KW"/>
</dbReference>
<keyword evidence="15" id="KW-1185">Reference proteome</keyword>
<dbReference type="Proteomes" id="UP000269721">
    <property type="component" value="Unassembled WGS sequence"/>
</dbReference>
<dbReference type="GO" id="GO:0005524">
    <property type="term" value="F:ATP binding"/>
    <property type="evidence" value="ECO:0007669"/>
    <property type="project" value="UniProtKB-UniRule"/>
</dbReference>
<dbReference type="Pfam" id="PF00225">
    <property type="entry name" value="Kinesin"/>
    <property type="match status" value="1"/>
</dbReference>
<evidence type="ECO:0000256" key="8">
    <source>
        <dbReference type="ARBA" id="ARBA00023212"/>
    </source>
</evidence>
<evidence type="ECO:0000256" key="3">
    <source>
        <dbReference type="ARBA" id="ARBA00022701"/>
    </source>
</evidence>
<dbReference type="PROSITE" id="PS00411">
    <property type="entry name" value="KINESIN_MOTOR_1"/>
    <property type="match status" value="1"/>
</dbReference>
<dbReference type="InterPro" id="IPR036961">
    <property type="entry name" value="Kinesin_motor_dom_sf"/>
</dbReference>
<name>A0A4P9WEC4_9FUNG</name>
<keyword evidence="14" id="KW-0378">Hydrolase</keyword>
<keyword evidence="8" id="KW-0206">Cytoskeleton</keyword>
<dbReference type="GO" id="GO:0003777">
    <property type="term" value="F:microtubule motor activity"/>
    <property type="evidence" value="ECO:0007669"/>
    <property type="project" value="InterPro"/>
</dbReference>
<protein>
    <recommendedName>
        <fullName evidence="10">Kinesin-like protein</fullName>
    </recommendedName>
</protein>
<dbReference type="GO" id="GO:0005874">
    <property type="term" value="C:microtubule"/>
    <property type="evidence" value="ECO:0007669"/>
    <property type="project" value="UniProtKB-KW"/>
</dbReference>
<dbReference type="GO" id="GO:0000278">
    <property type="term" value="P:mitotic cell cycle"/>
    <property type="evidence" value="ECO:0007669"/>
    <property type="project" value="TreeGrafter"/>
</dbReference>
<dbReference type="GO" id="GO:0008017">
    <property type="term" value="F:microtubule binding"/>
    <property type="evidence" value="ECO:0007669"/>
    <property type="project" value="InterPro"/>
</dbReference>
<feature type="compositionally biased region" description="Gly residues" evidence="12">
    <location>
        <begin position="688"/>
        <end position="703"/>
    </location>
</feature>